<sequence>MSQHELSELIILQFCAIVMLLYILRNPSNIGLLHRRFTKSRPIKCSSVNFGRESTETYNDFEGGDGELGGGRPRADGGDTTDQRAEEVEAAEEEGLLCGERGGVWRRRGERGRSRREVRREEVAFLFAAERSGSFAGEGSAERRRGGHRSSRRRRSRRSFAQASKQQASEESEAESNAVGDRLMTCR</sequence>
<proteinExistence type="predicted"/>
<feature type="region of interest" description="Disordered" evidence="1">
    <location>
        <begin position="135"/>
        <end position="187"/>
    </location>
</feature>
<feature type="transmembrane region" description="Helical" evidence="2">
    <location>
        <begin position="6"/>
        <end position="24"/>
    </location>
</feature>
<organism evidence="3 4">
    <name type="scientific">Stephania cephalantha</name>
    <dbReference type="NCBI Taxonomy" id="152367"/>
    <lineage>
        <taxon>Eukaryota</taxon>
        <taxon>Viridiplantae</taxon>
        <taxon>Streptophyta</taxon>
        <taxon>Embryophyta</taxon>
        <taxon>Tracheophyta</taxon>
        <taxon>Spermatophyta</taxon>
        <taxon>Magnoliopsida</taxon>
        <taxon>Ranunculales</taxon>
        <taxon>Menispermaceae</taxon>
        <taxon>Menispermoideae</taxon>
        <taxon>Cissampelideae</taxon>
        <taxon>Stephania</taxon>
    </lineage>
</organism>
<evidence type="ECO:0000313" key="4">
    <source>
        <dbReference type="Proteomes" id="UP001419268"/>
    </source>
</evidence>
<dbReference type="Proteomes" id="UP001419268">
    <property type="component" value="Unassembled WGS sequence"/>
</dbReference>
<feature type="compositionally biased region" description="Basic residues" evidence="1">
    <location>
        <begin position="145"/>
        <end position="158"/>
    </location>
</feature>
<comment type="caution">
    <text evidence="3">The sequence shown here is derived from an EMBL/GenBank/DDBJ whole genome shotgun (WGS) entry which is preliminary data.</text>
</comment>
<feature type="compositionally biased region" description="Basic and acidic residues" evidence="1">
    <location>
        <begin position="73"/>
        <end position="87"/>
    </location>
</feature>
<feature type="region of interest" description="Disordered" evidence="1">
    <location>
        <begin position="56"/>
        <end position="93"/>
    </location>
</feature>
<keyword evidence="2" id="KW-0812">Transmembrane</keyword>
<feature type="compositionally biased region" description="Low complexity" evidence="1">
    <location>
        <begin position="159"/>
        <end position="169"/>
    </location>
</feature>
<evidence type="ECO:0000313" key="3">
    <source>
        <dbReference type="EMBL" id="KAK9133656.1"/>
    </source>
</evidence>
<evidence type="ECO:0000256" key="2">
    <source>
        <dbReference type="SAM" id="Phobius"/>
    </source>
</evidence>
<protein>
    <submittedName>
        <fullName evidence="3">Uncharacterized protein</fullName>
    </submittedName>
</protein>
<keyword evidence="2" id="KW-0472">Membrane</keyword>
<dbReference type="EMBL" id="JBBNAG010000005">
    <property type="protein sequence ID" value="KAK9133656.1"/>
    <property type="molecule type" value="Genomic_DNA"/>
</dbReference>
<gene>
    <name evidence="3" type="ORF">Scep_013184</name>
</gene>
<keyword evidence="4" id="KW-1185">Reference proteome</keyword>
<accession>A0AAP0JGK8</accession>
<reference evidence="3 4" key="1">
    <citation type="submission" date="2024-01" db="EMBL/GenBank/DDBJ databases">
        <title>Genome assemblies of Stephania.</title>
        <authorList>
            <person name="Yang L."/>
        </authorList>
    </citation>
    <scope>NUCLEOTIDE SEQUENCE [LARGE SCALE GENOMIC DNA]</scope>
    <source>
        <strain evidence="3">JXDWG</strain>
        <tissue evidence="3">Leaf</tissue>
    </source>
</reference>
<evidence type="ECO:0000256" key="1">
    <source>
        <dbReference type="SAM" id="MobiDB-lite"/>
    </source>
</evidence>
<keyword evidence="2" id="KW-1133">Transmembrane helix</keyword>
<dbReference type="AlphaFoldDB" id="A0AAP0JGK8"/>
<name>A0AAP0JGK8_9MAGN</name>